<dbReference type="AlphaFoldDB" id="A0A0G1X790"/>
<dbReference type="GO" id="GO:0016791">
    <property type="term" value="F:phosphatase activity"/>
    <property type="evidence" value="ECO:0007669"/>
    <property type="project" value="TreeGrafter"/>
</dbReference>
<protein>
    <recommendedName>
        <fullName evidence="3">Phosphoglycerate mutase</fullName>
    </recommendedName>
</protein>
<dbReference type="InterPro" id="IPR029033">
    <property type="entry name" value="His_PPase_superfam"/>
</dbReference>
<organism evidence="1 2">
    <name type="scientific">candidate division Kazan bacterium GW2011_GWB1_52_7</name>
    <dbReference type="NCBI Taxonomy" id="1620414"/>
    <lineage>
        <taxon>Bacteria</taxon>
        <taxon>Bacteria division Kazan-3B-28</taxon>
    </lineage>
</organism>
<gene>
    <name evidence="1" type="ORF">VF00_C0002G0176</name>
</gene>
<dbReference type="InterPro" id="IPR050275">
    <property type="entry name" value="PGM_Phosphatase"/>
</dbReference>
<evidence type="ECO:0000313" key="1">
    <source>
        <dbReference type="EMBL" id="KKW26851.1"/>
    </source>
</evidence>
<dbReference type="Gene3D" id="3.40.50.1240">
    <property type="entry name" value="Phosphoglycerate mutase-like"/>
    <property type="match status" value="1"/>
</dbReference>
<dbReference type="InterPro" id="IPR013078">
    <property type="entry name" value="His_Pase_superF_clade-1"/>
</dbReference>
<dbReference type="PANTHER" id="PTHR48100:SF1">
    <property type="entry name" value="HISTIDINE PHOSPHATASE FAMILY PROTEIN-RELATED"/>
    <property type="match status" value="1"/>
</dbReference>
<proteinExistence type="predicted"/>
<dbReference type="Pfam" id="PF00300">
    <property type="entry name" value="His_Phos_1"/>
    <property type="match status" value="1"/>
</dbReference>
<evidence type="ECO:0000313" key="2">
    <source>
        <dbReference type="Proteomes" id="UP000034913"/>
    </source>
</evidence>
<dbReference type="GO" id="GO:0005737">
    <property type="term" value="C:cytoplasm"/>
    <property type="evidence" value="ECO:0007669"/>
    <property type="project" value="TreeGrafter"/>
</dbReference>
<name>A0A0G1X790_UNCK3</name>
<dbReference type="CDD" id="cd07067">
    <property type="entry name" value="HP_PGM_like"/>
    <property type="match status" value="1"/>
</dbReference>
<dbReference type="Proteomes" id="UP000034913">
    <property type="component" value="Unassembled WGS sequence"/>
</dbReference>
<sequence length="220" mass="25301">MRKNGGMVLMMRHADVYDNPGTTRRLYGNLDGFWLSQLGVRQAMDAGKFLRKLCRLDVVIHSPLERTEQTARIVIDHNLGEPKRFADSALLDIIVPPWQGKVSRSRWTKHRKSFWAQQMTGALPGLEHPEKTQRRVVECIERAIQRYPGRNLLFVTHGDPMCFLFEYLRGESLEPLVSYPLGVNKATVFMACFEPGIEPDEAVRKLFEPGEYSTVYPRPK</sequence>
<dbReference type="SUPFAM" id="SSF53254">
    <property type="entry name" value="Phosphoglycerate mutase-like"/>
    <property type="match status" value="1"/>
</dbReference>
<dbReference type="SMART" id="SM00855">
    <property type="entry name" value="PGAM"/>
    <property type="match status" value="1"/>
</dbReference>
<accession>A0A0G1X790</accession>
<dbReference type="PANTHER" id="PTHR48100">
    <property type="entry name" value="BROAD-SPECIFICITY PHOSPHATASE YOR283W-RELATED"/>
    <property type="match status" value="1"/>
</dbReference>
<comment type="caution">
    <text evidence="1">The sequence shown here is derived from an EMBL/GenBank/DDBJ whole genome shotgun (WGS) entry which is preliminary data.</text>
</comment>
<reference evidence="1 2" key="1">
    <citation type="journal article" date="2015" name="Nature">
        <title>rRNA introns, odd ribosomes, and small enigmatic genomes across a large radiation of phyla.</title>
        <authorList>
            <person name="Brown C.T."/>
            <person name="Hug L.A."/>
            <person name="Thomas B.C."/>
            <person name="Sharon I."/>
            <person name="Castelle C.J."/>
            <person name="Singh A."/>
            <person name="Wilkins M.J."/>
            <person name="Williams K.H."/>
            <person name="Banfield J.F."/>
        </authorList>
    </citation>
    <scope>NUCLEOTIDE SEQUENCE [LARGE SCALE GENOMIC DNA]</scope>
</reference>
<evidence type="ECO:0008006" key="3">
    <source>
        <dbReference type="Google" id="ProtNLM"/>
    </source>
</evidence>
<dbReference type="EMBL" id="LCRB01000002">
    <property type="protein sequence ID" value="KKW26851.1"/>
    <property type="molecule type" value="Genomic_DNA"/>
</dbReference>